<dbReference type="InterPro" id="IPR029039">
    <property type="entry name" value="Flavoprotein-like_sf"/>
</dbReference>
<evidence type="ECO:0000259" key="3">
    <source>
        <dbReference type="Pfam" id="PF02525"/>
    </source>
</evidence>
<comment type="similarity">
    <text evidence="1">Belongs to the NAD(P)H dehydrogenase (quinone) family.</text>
</comment>
<dbReference type="PANTHER" id="PTHR10204:SF34">
    <property type="entry name" value="NAD(P)H DEHYDROGENASE [QUINONE] 1 ISOFORM 1"/>
    <property type="match status" value="1"/>
</dbReference>
<sequence length="203" mass="23590">MTNILLILDHPYTATSWENIPHERSYSAKITHDISNKARSLGNTIDLIDLHADHFNPVMSKAELQTWRVRGEGDAQVKDYQNRIKNADEIWFIMPMWWELMPAMTKGFIDRVFTKQFLLGDQSQDGKRQVQLKKLQTVHLVTVQGTPKFAYRLLYKNAITNALFKGTFRKMGFRGKLKWHVINGDASDIKREKSLGKLLKFVK</sequence>
<dbReference type="Proteomes" id="UP000475928">
    <property type="component" value="Unassembled WGS sequence"/>
</dbReference>
<protein>
    <submittedName>
        <fullName evidence="4">NAD(P)H dehydrogenase</fullName>
    </submittedName>
</protein>
<dbReference type="Pfam" id="PF02525">
    <property type="entry name" value="Flavodoxin_2"/>
    <property type="match status" value="1"/>
</dbReference>
<evidence type="ECO:0000313" key="4">
    <source>
        <dbReference type="EMBL" id="GFH40087.1"/>
    </source>
</evidence>
<gene>
    <name evidence="4" type="ORF">Hs20B_04850</name>
</gene>
<evidence type="ECO:0000256" key="1">
    <source>
        <dbReference type="ARBA" id="ARBA00006252"/>
    </source>
</evidence>
<proteinExistence type="inferred from homology"/>
<dbReference type="InterPro" id="IPR051545">
    <property type="entry name" value="NAD(P)H_dehydrogenase_qn"/>
</dbReference>
<dbReference type="GO" id="GO:0005829">
    <property type="term" value="C:cytosol"/>
    <property type="evidence" value="ECO:0007669"/>
    <property type="project" value="TreeGrafter"/>
</dbReference>
<dbReference type="EMBL" id="BLLH01000002">
    <property type="protein sequence ID" value="GFH40087.1"/>
    <property type="molecule type" value="Genomic_DNA"/>
</dbReference>
<evidence type="ECO:0000313" key="5">
    <source>
        <dbReference type="Proteomes" id="UP000475928"/>
    </source>
</evidence>
<name>A0A6A0B8E0_9LACT</name>
<organism evidence="4 5">
    <name type="scientific">Pseudolactococcus insecticola</name>
    <dbReference type="NCBI Taxonomy" id="2709158"/>
    <lineage>
        <taxon>Bacteria</taxon>
        <taxon>Bacillati</taxon>
        <taxon>Bacillota</taxon>
        <taxon>Bacilli</taxon>
        <taxon>Lactobacillales</taxon>
        <taxon>Streptococcaceae</taxon>
        <taxon>Pseudolactococcus</taxon>
    </lineage>
</organism>
<comment type="caution">
    <text evidence="4">The sequence shown here is derived from an EMBL/GenBank/DDBJ whole genome shotgun (WGS) entry which is preliminary data.</text>
</comment>
<dbReference type="GO" id="GO:0003955">
    <property type="term" value="F:NAD(P)H dehydrogenase (quinone) activity"/>
    <property type="evidence" value="ECO:0007669"/>
    <property type="project" value="TreeGrafter"/>
</dbReference>
<dbReference type="AlphaFoldDB" id="A0A6A0B8E0"/>
<keyword evidence="2" id="KW-0560">Oxidoreductase</keyword>
<keyword evidence="5" id="KW-1185">Reference proteome</keyword>
<dbReference type="SUPFAM" id="SSF52218">
    <property type="entry name" value="Flavoproteins"/>
    <property type="match status" value="1"/>
</dbReference>
<dbReference type="RefSeq" id="WP_172355305.1">
    <property type="nucleotide sequence ID" value="NZ_BLLH01000002.1"/>
</dbReference>
<accession>A0A6A0B8E0</accession>
<reference evidence="4 5" key="1">
    <citation type="submission" date="2020-02" db="EMBL/GenBank/DDBJ databases">
        <title>Draft genome sequence of Lactococcus sp. Hs20B0-1.</title>
        <authorList>
            <person name="Noda S."/>
            <person name="Yuki M."/>
            <person name="Ohkuma M."/>
        </authorList>
    </citation>
    <scope>NUCLEOTIDE SEQUENCE [LARGE SCALE GENOMIC DNA]</scope>
    <source>
        <strain evidence="4 5">Hs20B0-1</strain>
    </source>
</reference>
<dbReference type="PANTHER" id="PTHR10204">
    <property type="entry name" value="NAD P H OXIDOREDUCTASE-RELATED"/>
    <property type="match status" value="1"/>
</dbReference>
<dbReference type="InterPro" id="IPR003680">
    <property type="entry name" value="Flavodoxin_fold"/>
</dbReference>
<evidence type="ECO:0000256" key="2">
    <source>
        <dbReference type="ARBA" id="ARBA00023002"/>
    </source>
</evidence>
<feature type="domain" description="Flavodoxin-like fold" evidence="3">
    <location>
        <begin position="21"/>
        <end position="185"/>
    </location>
</feature>
<dbReference type="Gene3D" id="3.40.50.360">
    <property type="match status" value="1"/>
</dbReference>